<proteinExistence type="predicted"/>
<organism evidence="2 3">
    <name type="scientific">Streptococcus pseudoporcinus</name>
    <dbReference type="NCBI Taxonomy" id="361101"/>
    <lineage>
        <taxon>Bacteria</taxon>
        <taxon>Bacillati</taxon>
        <taxon>Bacillota</taxon>
        <taxon>Bacilli</taxon>
        <taxon>Lactobacillales</taxon>
        <taxon>Streptococcaceae</taxon>
        <taxon>Streptococcus</taxon>
    </lineage>
</organism>
<gene>
    <name evidence="2" type="primary">fba_2</name>
    <name evidence="2" type="ORF">NCTC5385_02149</name>
</gene>
<dbReference type="InterPro" id="IPR000771">
    <property type="entry name" value="FBA_II"/>
</dbReference>
<evidence type="ECO:0000313" key="2">
    <source>
        <dbReference type="EMBL" id="VTS41500.1"/>
    </source>
</evidence>
<evidence type="ECO:0000256" key="1">
    <source>
        <dbReference type="ARBA" id="ARBA00001947"/>
    </source>
</evidence>
<dbReference type="GO" id="GO:0004332">
    <property type="term" value="F:fructose-bisphosphate aldolase activity"/>
    <property type="evidence" value="ECO:0007669"/>
    <property type="project" value="UniProtKB-EC"/>
</dbReference>
<name>A0A4U9ZKR7_9STRE</name>
<reference evidence="2 3" key="1">
    <citation type="submission" date="2019-05" db="EMBL/GenBank/DDBJ databases">
        <authorList>
            <consortium name="Pathogen Informatics"/>
        </authorList>
    </citation>
    <scope>NUCLEOTIDE SEQUENCE [LARGE SCALE GENOMIC DNA]</scope>
    <source>
        <strain evidence="2 3">NCTC5385</strain>
    </source>
</reference>
<dbReference type="Pfam" id="PF01116">
    <property type="entry name" value="F_bP_aldolase"/>
    <property type="match status" value="1"/>
</dbReference>
<dbReference type="SUPFAM" id="SSF51569">
    <property type="entry name" value="Aldolase"/>
    <property type="match status" value="1"/>
</dbReference>
<dbReference type="EMBL" id="LR594035">
    <property type="protein sequence ID" value="VTS41500.1"/>
    <property type="molecule type" value="Genomic_DNA"/>
</dbReference>
<dbReference type="Gene3D" id="3.20.20.70">
    <property type="entry name" value="Aldolase class I"/>
    <property type="match status" value="1"/>
</dbReference>
<accession>A0A4U9ZKR7</accession>
<comment type="cofactor">
    <cofactor evidence="1">
        <name>Zn(2+)</name>
        <dbReference type="ChEBI" id="CHEBI:29105"/>
    </cofactor>
</comment>
<protein>
    <submittedName>
        <fullName evidence="2">Fructose-bisphosphate aldolase, class II</fullName>
        <ecNumber evidence="2">4.1.2.13</ecNumber>
    </submittedName>
</protein>
<keyword evidence="2" id="KW-0456">Lyase</keyword>
<dbReference type="AlphaFoldDB" id="A0A4U9ZKR7"/>
<dbReference type="GO" id="GO:0008270">
    <property type="term" value="F:zinc ion binding"/>
    <property type="evidence" value="ECO:0007669"/>
    <property type="project" value="InterPro"/>
</dbReference>
<sequence>MKVSMSALLKEAKRQHFAIPAMNFIDFLSAKAYLEASQEKGLPLILAFAQTHNDWLSIQSSLS</sequence>
<dbReference type="Proteomes" id="UP000304914">
    <property type="component" value="Chromosome"/>
</dbReference>
<dbReference type="EC" id="4.1.2.13" evidence="2"/>
<dbReference type="STRING" id="873448.STRPO_1586"/>
<evidence type="ECO:0000313" key="3">
    <source>
        <dbReference type="Proteomes" id="UP000304914"/>
    </source>
</evidence>
<dbReference type="InterPro" id="IPR013785">
    <property type="entry name" value="Aldolase_TIM"/>
</dbReference>
<dbReference type="GO" id="GO:0005975">
    <property type="term" value="P:carbohydrate metabolic process"/>
    <property type="evidence" value="ECO:0007669"/>
    <property type="project" value="InterPro"/>
</dbReference>